<accession>A0A840A201</accession>
<proteinExistence type="predicted"/>
<dbReference type="InterPro" id="IPR007730">
    <property type="entry name" value="SPOR-like_dom"/>
</dbReference>
<dbReference type="Pfam" id="PF16747">
    <property type="entry name" value="Adhesin_E"/>
    <property type="match status" value="1"/>
</dbReference>
<sequence>MRARFGLGVTLAALALAQGAHADKGDGALNSRERRAVAASGLPPSSVVYAKSDLVVAIRNRGTPSDGGGVFEGVVLQGEVISDEAERVIGYRSMRSTVNVDCVRRRDMVVKMTVFTEPQAKGVAINRHVPGGWVQPSPDAYLAQVIRAVCGPAQQMAAAPPVSEKPAPSKPAPRPAPAKPAKPAKSAPLEIVELAPSPPAGPPVPTEEAPMRTSVEARRTRPASAGLAAVPAIPPAAASVEAALQPALDLRPLTPAAVREGAARPTPTPPRTSKPKTAGKVAVQIAAAASEPQAREALAKIKGKVTPPLTTAVRSVVVDGKTFHRALVTGFQTRAEAQAFCNGLKGDCFIR</sequence>
<evidence type="ECO:0000313" key="4">
    <source>
        <dbReference type="EMBL" id="MBB3892418.1"/>
    </source>
</evidence>
<keyword evidence="2" id="KW-0732">Signal</keyword>
<reference evidence="4 5" key="1">
    <citation type="submission" date="2020-08" db="EMBL/GenBank/DDBJ databases">
        <title>Genomic Encyclopedia of Type Strains, Phase IV (KMG-IV): sequencing the most valuable type-strain genomes for metagenomic binning, comparative biology and taxonomic classification.</title>
        <authorList>
            <person name="Goeker M."/>
        </authorList>
    </citation>
    <scope>NUCLEOTIDE SEQUENCE [LARGE SCALE GENOMIC DNA]</scope>
    <source>
        <strain evidence="4 5">DSM 21793</strain>
    </source>
</reference>
<dbReference type="GO" id="GO:0042834">
    <property type="term" value="F:peptidoglycan binding"/>
    <property type="evidence" value="ECO:0007669"/>
    <property type="project" value="InterPro"/>
</dbReference>
<feature type="compositionally biased region" description="Low complexity" evidence="1">
    <location>
        <begin position="157"/>
        <end position="166"/>
    </location>
</feature>
<dbReference type="PROSITE" id="PS51724">
    <property type="entry name" value="SPOR"/>
    <property type="match status" value="1"/>
</dbReference>
<dbReference type="EMBL" id="JACIDK010000004">
    <property type="protein sequence ID" value="MBB3892418.1"/>
    <property type="molecule type" value="Genomic_DNA"/>
</dbReference>
<feature type="chain" id="PRO_5033024023" description="SPOR domain-containing protein" evidence="2">
    <location>
        <begin position="23"/>
        <end position="351"/>
    </location>
</feature>
<dbReference type="RefSeq" id="WP_183774614.1">
    <property type="nucleotide sequence ID" value="NZ_JACIDK010000004.1"/>
</dbReference>
<organism evidence="4 5">
    <name type="scientific">Phenylobacterium haematophilum</name>
    <dbReference type="NCBI Taxonomy" id="98513"/>
    <lineage>
        <taxon>Bacteria</taxon>
        <taxon>Pseudomonadati</taxon>
        <taxon>Pseudomonadota</taxon>
        <taxon>Alphaproteobacteria</taxon>
        <taxon>Caulobacterales</taxon>
        <taxon>Caulobacteraceae</taxon>
        <taxon>Phenylobacterium</taxon>
    </lineage>
</organism>
<evidence type="ECO:0000256" key="1">
    <source>
        <dbReference type="SAM" id="MobiDB-lite"/>
    </source>
</evidence>
<evidence type="ECO:0000313" key="5">
    <source>
        <dbReference type="Proteomes" id="UP000530564"/>
    </source>
</evidence>
<feature type="signal peptide" evidence="2">
    <location>
        <begin position="1"/>
        <end position="22"/>
    </location>
</feature>
<evidence type="ECO:0000259" key="3">
    <source>
        <dbReference type="PROSITE" id="PS51724"/>
    </source>
</evidence>
<comment type="caution">
    <text evidence="4">The sequence shown here is derived from an EMBL/GenBank/DDBJ whole genome shotgun (WGS) entry which is preliminary data.</text>
</comment>
<dbReference type="Proteomes" id="UP000530564">
    <property type="component" value="Unassembled WGS sequence"/>
</dbReference>
<keyword evidence="5" id="KW-1185">Reference proteome</keyword>
<protein>
    <recommendedName>
        <fullName evidence="3">SPOR domain-containing protein</fullName>
    </recommendedName>
</protein>
<dbReference type="InterPro" id="IPR031939">
    <property type="entry name" value="Adhesin_E-like"/>
</dbReference>
<dbReference type="AlphaFoldDB" id="A0A840A201"/>
<dbReference type="Gene3D" id="3.30.70.1070">
    <property type="entry name" value="Sporulation related repeat"/>
    <property type="match status" value="1"/>
</dbReference>
<feature type="region of interest" description="Disordered" evidence="1">
    <location>
        <begin position="157"/>
        <end position="213"/>
    </location>
</feature>
<feature type="compositionally biased region" description="Pro residues" evidence="1">
    <location>
        <begin position="196"/>
        <end position="205"/>
    </location>
</feature>
<evidence type="ECO:0000256" key="2">
    <source>
        <dbReference type="SAM" id="SignalP"/>
    </source>
</evidence>
<feature type="region of interest" description="Disordered" evidence="1">
    <location>
        <begin position="258"/>
        <end position="278"/>
    </location>
</feature>
<name>A0A840A201_9CAUL</name>
<dbReference type="InterPro" id="IPR036680">
    <property type="entry name" value="SPOR-like_sf"/>
</dbReference>
<feature type="compositionally biased region" description="Pro residues" evidence="1">
    <location>
        <begin position="168"/>
        <end position="180"/>
    </location>
</feature>
<dbReference type="Pfam" id="PF05036">
    <property type="entry name" value="SPOR"/>
    <property type="match status" value="1"/>
</dbReference>
<feature type="domain" description="SPOR" evidence="3">
    <location>
        <begin position="275"/>
        <end position="351"/>
    </location>
</feature>
<gene>
    <name evidence="4" type="ORF">GGQ61_003151</name>
</gene>